<comment type="caution">
    <text evidence="5">The sequence shown here is derived from an EMBL/GenBank/DDBJ whole genome shotgun (WGS) entry which is preliminary data.</text>
</comment>
<evidence type="ECO:0000256" key="3">
    <source>
        <dbReference type="ARBA" id="ARBA00022679"/>
    </source>
</evidence>
<proteinExistence type="inferred from homology"/>
<dbReference type="GO" id="GO:0016757">
    <property type="term" value="F:glycosyltransferase activity"/>
    <property type="evidence" value="ECO:0007669"/>
    <property type="project" value="UniProtKB-KW"/>
</dbReference>
<protein>
    <submittedName>
        <fullName evidence="5">Glycosyl transferase family 2</fullName>
    </submittedName>
</protein>
<dbReference type="Gene3D" id="3.90.550.10">
    <property type="entry name" value="Spore Coat Polysaccharide Biosynthesis Protein SpsA, Chain A"/>
    <property type="match status" value="1"/>
</dbReference>
<dbReference type="InterPro" id="IPR029044">
    <property type="entry name" value="Nucleotide-diphossugar_trans"/>
</dbReference>
<comment type="similarity">
    <text evidence="1">Belongs to the glycosyltransferase 2 family.</text>
</comment>
<evidence type="ECO:0000259" key="4">
    <source>
        <dbReference type="Pfam" id="PF00535"/>
    </source>
</evidence>
<evidence type="ECO:0000313" key="6">
    <source>
        <dbReference type="Proteomes" id="UP000078358"/>
    </source>
</evidence>
<dbReference type="PATRIC" id="fig|1261658.3.peg.546"/>
<dbReference type="SUPFAM" id="SSF53448">
    <property type="entry name" value="Nucleotide-diphospho-sugar transferases"/>
    <property type="match status" value="1"/>
</dbReference>
<accession>A0A179CZX7</accession>
<reference evidence="5 6" key="1">
    <citation type="submission" date="2014-01" db="EMBL/GenBank/DDBJ databases">
        <authorList>
            <person name="Zuccon D."/>
        </authorList>
    </citation>
    <scope>NUCLEOTIDE SEQUENCE [LARGE SCALE GENOMIC DNA]</scope>
    <source>
        <strain evidence="5 6">Y31</strain>
    </source>
</reference>
<sequence>MKLAVILPVYNAEAYLAECLQSLLAQSLTDFCILAINDASTDRSGEILEAFAQQDPRLRVYHLEKNSGDPIATQLAFNLLNYMQVKYVARMDADDICLAYRFEAQVRYLDEHPDIDVVGANMLTIDQSGIGLDKTDAPLTDSDIKANLVLARVNIFNPTAMWRHATIKPLNWRYNTTETACDYGMWVHLAICGKRFANLPEPLVKYRLHDNQESHKLEKVKKSVQQSLSRYFRALYPTLTAQEIQLLTSIFNGSSVMLTIPQYLDALNLLAKAIQFSTPVLGENRTKIIEYMKERRGLIRQSLERAGVKL</sequence>
<evidence type="ECO:0000313" key="5">
    <source>
        <dbReference type="EMBL" id="OAQ15463.1"/>
    </source>
</evidence>
<dbReference type="AlphaFoldDB" id="A0A179CZX7"/>
<dbReference type="RefSeq" id="WP_064318127.1">
    <property type="nucleotide sequence ID" value="NZ_JACI01000001.1"/>
</dbReference>
<name>A0A179CZX7_BIBTR</name>
<keyword evidence="3 5" id="KW-0808">Transferase</keyword>
<dbReference type="Pfam" id="PF00535">
    <property type="entry name" value="Glycos_transf_2"/>
    <property type="match status" value="1"/>
</dbReference>
<gene>
    <name evidence="5" type="ORF">F480_02715</name>
</gene>
<evidence type="ECO:0000256" key="2">
    <source>
        <dbReference type="ARBA" id="ARBA00022676"/>
    </source>
</evidence>
<organism evidence="5 6">
    <name type="scientific">Bibersteinia trehalosi Y31</name>
    <dbReference type="NCBI Taxonomy" id="1261658"/>
    <lineage>
        <taxon>Bacteria</taxon>
        <taxon>Pseudomonadati</taxon>
        <taxon>Pseudomonadota</taxon>
        <taxon>Gammaproteobacteria</taxon>
        <taxon>Pasteurellales</taxon>
        <taxon>Pasteurellaceae</taxon>
        <taxon>Bibersteinia</taxon>
    </lineage>
</organism>
<keyword evidence="2" id="KW-0328">Glycosyltransferase</keyword>
<dbReference type="InterPro" id="IPR001173">
    <property type="entry name" value="Glyco_trans_2-like"/>
</dbReference>
<dbReference type="EMBL" id="JACI01000001">
    <property type="protein sequence ID" value="OAQ15463.1"/>
    <property type="molecule type" value="Genomic_DNA"/>
</dbReference>
<dbReference type="InterPro" id="IPR050834">
    <property type="entry name" value="Glycosyltransf_2"/>
</dbReference>
<evidence type="ECO:0000256" key="1">
    <source>
        <dbReference type="ARBA" id="ARBA00006739"/>
    </source>
</evidence>
<feature type="domain" description="Glycosyltransferase 2-like" evidence="4">
    <location>
        <begin position="5"/>
        <end position="126"/>
    </location>
</feature>
<dbReference type="PANTHER" id="PTHR43685:SF5">
    <property type="entry name" value="GLYCOSYLTRANSFERASE EPSE-RELATED"/>
    <property type="match status" value="1"/>
</dbReference>
<dbReference type="PANTHER" id="PTHR43685">
    <property type="entry name" value="GLYCOSYLTRANSFERASE"/>
    <property type="match status" value="1"/>
</dbReference>
<dbReference type="Proteomes" id="UP000078358">
    <property type="component" value="Unassembled WGS sequence"/>
</dbReference>